<dbReference type="PANTHER" id="PTHR21666">
    <property type="entry name" value="PEPTIDASE-RELATED"/>
    <property type="match status" value="1"/>
</dbReference>
<dbReference type="InterPro" id="IPR016047">
    <property type="entry name" value="M23ase_b-sheet_dom"/>
</dbReference>
<dbReference type="PANTHER" id="PTHR21666:SF285">
    <property type="entry name" value="M23 FAMILY METALLOPEPTIDASE"/>
    <property type="match status" value="1"/>
</dbReference>
<dbReference type="AlphaFoldDB" id="A0A644YFV6"/>
<proteinExistence type="predicted"/>
<evidence type="ECO:0000259" key="1">
    <source>
        <dbReference type="Pfam" id="PF01551"/>
    </source>
</evidence>
<sequence>MKFNKLFLSVSLFFISTGFSGFSVYSQPYTSPVNIPPALSANFGELRSNHFHSGLDYKTQQATNKPVIAIADGYVSHITISPGGYGLALYINHPTTGHTSVYGHLNSFSKPIANYVKEKQYEQESYRIELYPEPGLLAVKKGQQVGLSGNTGSSGGPHLHFEVRDTQTHDPLDPLHFFSQTIPDTQKPDIRGIAFYPIEGKGVVNGSSDPLRLDIGKNNSGIPLALNQPVNAWGKIGIGVKAYDRMNGQSNIYGVKHVRLFVDEKQVFSSSINRFSFSKTRMLNSFIDFEEWRKRSSFYMKSFVEPGNRLNFYDAVNNGYIYINEERNYRMRYELEDHHGNTLIYSFVVKGQQQPISQAVTCNNFMSWTLHNSFVDLDFMLDIPPENLYSNFCYTHRKISSAAYYSDIHQVNESPVPLHHNATIWIKLNADTLKNRKQYGIVEIGGTGNISWIGGTYKRGGVETSIRELGRRYAIDTDTVLPKITPVNPEKWVTTRRIQIRLTDNKSGISNFKGTVNGKFVLFSHDMKSSLYTYVFDDSRLEKGKTQELVFTATDGAGNTAEYRHEFLY</sequence>
<name>A0A644YFV6_9ZZZZ</name>
<dbReference type="Gene3D" id="2.70.70.10">
    <property type="entry name" value="Glucose Permease (Domain IIA)"/>
    <property type="match status" value="1"/>
</dbReference>
<dbReference type="EMBL" id="VSSQ01005001">
    <property type="protein sequence ID" value="MPM27465.1"/>
    <property type="molecule type" value="Genomic_DNA"/>
</dbReference>
<protein>
    <recommendedName>
        <fullName evidence="1">M23ase beta-sheet core domain-containing protein</fullName>
    </recommendedName>
</protein>
<comment type="caution">
    <text evidence="2">The sequence shown here is derived from an EMBL/GenBank/DDBJ whole genome shotgun (WGS) entry which is preliminary data.</text>
</comment>
<organism evidence="2">
    <name type="scientific">bioreactor metagenome</name>
    <dbReference type="NCBI Taxonomy" id="1076179"/>
    <lineage>
        <taxon>unclassified sequences</taxon>
        <taxon>metagenomes</taxon>
        <taxon>ecological metagenomes</taxon>
    </lineage>
</organism>
<gene>
    <name evidence="2" type="ORF">SDC9_73976</name>
</gene>
<feature type="domain" description="M23ase beta-sheet core" evidence="1">
    <location>
        <begin position="139"/>
        <end position="171"/>
    </location>
</feature>
<dbReference type="Pfam" id="PF01551">
    <property type="entry name" value="Peptidase_M23"/>
    <property type="match status" value="2"/>
</dbReference>
<dbReference type="InterPro" id="IPR011055">
    <property type="entry name" value="Dup_hybrid_motif"/>
</dbReference>
<dbReference type="CDD" id="cd12797">
    <property type="entry name" value="M23_peptidase"/>
    <property type="match status" value="1"/>
</dbReference>
<evidence type="ECO:0000313" key="2">
    <source>
        <dbReference type="EMBL" id="MPM27465.1"/>
    </source>
</evidence>
<dbReference type="SUPFAM" id="SSF51261">
    <property type="entry name" value="Duplicated hybrid motif"/>
    <property type="match status" value="1"/>
</dbReference>
<reference evidence="2" key="1">
    <citation type="submission" date="2019-08" db="EMBL/GenBank/DDBJ databases">
        <authorList>
            <person name="Kucharzyk K."/>
            <person name="Murdoch R.W."/>
            <person name="Higgins S."/>
            <person name="Loffler F."/>
        </authorList>
    </citation>
    <scope>NUCLEOTIDE SEQUENCE</scope>
</reference>
<accession>A0A644YFV6</accession>
<dbReference type="GO" id="GO:0004222">
    <property type="term" value="F:metalloendopeptidase activity"/>
    <property type="evidence" value="ECO:0007669"/>
    <property type="project" value="TreeGrafter"/>
</dbReference>
<feature type="domain" description="M23ase beta-sheet core" evidence="1">
    <location>
        <begin position="51"/>
        <end position="119"/>
    </location>
</feature>
<dbReference type="InterPro" id="IPR050570">
    <property type="entry name" value="Cell_wall_metabolism_enzyme"/>
</dbReference>